<dbReference type="PROSITE" id="PS51459">
    <property type="entry name" value="FIDO"/>
    <property type="match status" value="1"/>
</dbReference>
<dbReference type="Gene3D" id="1.10.3290.10">
    <property type="entry name" value="Fido-like domain"/>
    <property type="match status" value="1"/>
</dbReference>
<comment type="caution">
    <text evidence="2">The sequence shown here is derived from an EMBL/GenBank/DDBJ whole genome shotgun (WGS) entry which is preliminary data.</text>
</comment>
<reference evidence="2 3" key="1">
    <citation type="submission" date="2018-10" db="EMBL/GenBank/DDBJ databases">
        <title>Natrarchaeobius chitinivorans gen. nov., sp. nov., and Natrarchaeobius haloalkaliphilus sp. nov., alkaliphilic, chitin-utilizing haloarchaea from hypersaline alkaline lakes.</title>
        <authorList>
            <person name="Sorokin D.Y."/>
            <person name="Elcheninov A.G."/>
            <person name="Kostrikina N.A."/>
            <person name="Bale N.J."/>
            <person name="Sinninghe Damste J.S."/>
            <person name="Khijniak T.V."/>
            <person name="Kublanov I.V."/>
            <person name="Toshchakov S.V."/>
        </authorList>
    </citation>
    <scope>NUCLEOTIDE SEQUENCE [LARGE SCALE GENOMIC DNA]</scope>
    <source>
        <strain evidence="2 3">AArcht4T</strain>
    </source>
</reference>
<dbReference type="Proteomes" id="UP000282323">
    <property type="component" value="Unassembled WGS sequence"/>
</dbReference>
<keyword evidence="3" id="KW-1185">Reference proteome</keyword>
<dbReference type="InterPro" id="IPR003812">
    <property type="entry name" value="Fido"/>
</dbReference>
<dbReference type="AlphaFoldDB" id="A0A3N6M2L6"/>
<name>A0A3N6M2L6_NATCH</name>
<gene>
    <name evidence="2" type="ORF">EA473_00050</name>
</gene>
<evidence type="ECO:0000313" key="2">
    <source>
        <dbReference type="EMBL" id="RQG97658.1"/>
    </source>
</evidence>
<proteinExistence type="predicted"/>
<dbReference type="PIRSF" id="PIRSF038925">
    <property type="entry name" value="AMP-prot_trans"/>
    <property type="match status" value="1"/>
</dbReference>
<dbReference type="RefSeq" id="WP_124193635.1">
    <property type="nucleotide sequence ID" value="NZ_REGA01000001.1"/>
</dbReference>
<dbReference type="PANTHER" id="PTHR13504:SF38">
    <property type="entry name" value="FIDO DOMAIN-CONTAINING PROTEIN"/>
    <property type="match status" value="1"/>
</dbReference>
<dbReference type="InterPro" id="IPR036390">
    <property type="entry name" value="WH_DNA-bd_sf"/>
</dbReference>
<dbReference type="Pfam" id="PF02661">
    <property type="entry name" value="Fic"/>
    <property type="match status" value="1"/>
</dbReference>
<evidence type="ECO:0000313" key="3">
    <source>
        <dbReference type="Proteomes" id="UP000282323"/>
    </source>
</evidence>
<dbReference type="InterPro" id="IPR026287">
    <property type="entry name" value="SoFic-like"/>
</dbReference>
<feature type="domain" description="Fido" evidence="1">
    <location>
        <begin position="142"/>
        <end position="287"/>
    </location>
</feature>
<organism evidence="2 3">
    <name type="scientific">Natrarchaeobius chitinivorans</name>
    <dbReference type="NCBI Taxonomy" id="1679083"/>
    <lineage>
        <taxon>Archaea</taxon>
        <taxon>Methanobacteriati</taxon>
        <taxon>Methanobacteriota</taxon>
        <taxon>Stenosarchaea group</taxon>
        <taxon>Halobacteria</taxon>
        <taxon>Halobacteriales</taxon>
        <taxon>Natrialbaceae</taxon>
        <taxon>Natrarchaeobius</taxon>
    </lineage>
</organism>
<dbReference type="Gene3D" id="1.10.10.10">
    <property type="entry name" value="Winged helix-like DNA-binding domain superfamily/Winged helix DNA-binding domain"/>
    <property type="match status" value="1"/>
</dbReference>
<accession>A0A3N6M2L6</accession>
<dbReference type="InterPro" id="IPR036388">
    <property type="entry name" value="WH-like_DNA-bd_sf"/>
</dbReference>
<dbReference type="SUPFAM" id="SSF140931">
    <property type="entry name" value="Fic-like"/>
    <property type="match status" value="1"/>
</dbReference>
<dbReference type="InterPro" id="IPR025758">
    <property type="entry name" value="Fic/DOC_N"/>
</dbReference>
<protein>
    <submittedName>
        <fullName evidence="2">Fic family protein</fullName>
    </submittedName>
</protein>
<dbReference type="InterPro" id="IPR036597">
    <property type="entry name" value="Fido-like_dom_sf"/>
</dbReference>
<dbReference type="EMBL" id="REGA01000001">
    <property type="protein sequence ID" value="RQG97658.1"/>
    <property type="molecule type" value="Genomic_DNA"/>
</dbReference>
<dbReference type="Pfam" id="PF13784">
    <property type="entry name" value="Fic_N"/>
    <property type="match status" value="1"/>
</dbReference>
<dbReference type="SUPFAM" id="SSF46785">
    <property type="entry name" value="Winged helix' DNA-binding domain"/>
    <property type="match status" value="1"/>
</dbReference>
<dbReference type="InterPro" id="IPR040198">
    <property type="entry name" value="Fido_containing"/>
</dbReference>
<evidence type="ECO:0000259" key="1">
    <source>
        <dbReference type="PROSITE" id="PS51459"/>
    </source>
</evidence>
<dbReference type="OrthoDB" id="350952at2157"/>
<dbReference type="PANTHER" id="PTHR13504">
    <property type="entry name" value="FIDO DOMAIN-CONTAINING PROTEIN DDB_G0283145"/>
    <property type="match status" value="1"/>
</dbReference>
<sequence>MTLQELPDDAPGRLVPYGRRPYYNPDPLPPDSELQFETEFYELLSETTFWLGKLGGYSLTTDFAPVLYTSLLRKEAMESSEIEGADIDYNALYSFETRSLDRSDVADEQAPVIDETKDVREVLNYERALKSGIRAIDRNNGVSIDLLHTLHDTLLTDVPEDRRETDTIGEFKSVPNHLGEFVPPVPNAVDGLMDALLTYIRTGGSYHSLIDIALTHYQFETIHPYGDGNGRLGRLLITVQLYEHDYLEQPTLYLSEYFNRYKEIYVDRLNAVRKYGEWEAWVEFFVTGLRHQAEESLLQSQELHSLQQEYEATYGDTAAAYAKLACTLFERPYLTANSVQEQLGVTGPTAYRAIDHLEGEGVLEETTGKERNREYRAREIFEILERPPQTY</sequence>